<reference evidence="3" key="1">
    <citation type="journal article" date="2019" name="Int. J. Syst. Evol. Microbiol.">
        <title>The Global Catalogue of Microorganisms (GCM) 10K type strain sequencing project: providing services to taxonomists for standard genome sequencing and annotation.</title>
        <authorList>
            <consortium name="The Broad Institute Genomics Platform"/>
            <consortium name="The Broad Institute Genome Sequencing Center for Infectious Disease"/>
            <person name="Wu L."/>
            <person name="Ma J."/>
        </authorList>
    </citation>
    <scope>NUCLEOTIDE SEQUENCE [LARGE SCALE GENOMIC DNA]</scope>
    <source>
        <strain evidence="3">CCUG 56756</strain>
    </source>
</reference>
<feature type="domain" description="N-acetyltransferase" evidence="1">
    <location>
        <begin position="11"/>
        <end position="176"/>
    </location>
</feature>
<name>A0ABW3LBY4_9BACL</name>
<protein>
    <submittedName>
        <fullName evidence="2">GNAT family N-acetyltransferase</fullName>
        <ecNumber evidence="2">2.3.-.-</ecNumber>
    </submittedName>
</protein>
<organism evidence="2 3">
    <name type="scientific">Metaplanococcus flavidus</name>
    <dbReference type="NCBI Taxonomy" id="569883"/>
    <lineage>
        <taxon>Bacteria</taxon>
        <taxon>Bacillati</taxon>
        <taxon>Bacillota</taxon>
        <taxon>Bacilli</taxon>
        <taxon>Bacillales</taxon>
        <taxon>Caryophanaceae</taxon>
        <taxon>Metaplanococcus</taxon>
    </lineage>
</organism>
<evidence type="ECO:0000313" key="3">
    <source>
        <dbReference type="Proteomes" id="UP001597109"/>
    </source>
</evidence>
<keyword evidence="3" id="KW-1185">Reference proteome</keyword>
<dbReference type="GO" id="GO:0016746">
    <property type="term" value="F:acyltransferase activity"/>
    <property type="evidence" value="ECO:0007669"/>
    <property type="project" value="UniProtKB-KW"/>
</dbReference>
<keyword evidence="2" id="KW-0808">Transferase</keyword>
<evidence type="ECO:0000259" key="1">
    <source>
        <dbReference type="PROSITE" id="PS51186"/>
    </source>
</evidence>
<dbReference type="PANTHER" id="PTHR43792:SF9">
    <property type="entry name" value="RIBOSOMAL-PROTEIN-ALANINE ACETYLTRANSFERASE"/>
    <property type="match status" value="1"/>
</dbReference>
<keyword evidence="2" id="KW-0012">Acyltransferase</keyword>
<dbReference type="RefSeq" id="WP_144839947.1">
    <property type="nucleotide sequence ID" value="NZ_JBHTKI010000012.1"/>
</dbReference>
<evidence type="ECO:0000313" key="2">
    <source>
        <dbReference type="EMBL" id="MFD1031632.1"/>
    </source>
</evidence>
<proteinExistence type="predicted"/>
<dbReference type="Gene3D" id="3.40.630.30">
    <property type="match status" value="1"/>
</dbReference>
<dbReference type="PROSITE" id="PS51186">
    <property type="entry name" value="GNAT"/>
    <property type="match status" value="1"/>
</dbReference>
<dbReference type="Proteomes" id="UP001597109">
    <property type="component" value="Unassembled WGS sequence"/>
</dbReference>
<dbReference type="EMBL" id="JBHTKI010000012">
    <property type="protein sequence ID" value="MFD1031632.1"/>
    <property type="molecule type" value="Genomic_DNA"/>
</dbReference>
<sequence>MKFPVLETARLRLIQIGPEHIDALFGILSKDEVTKYYGMDSLEDRLIAEKMVAAFQFGFESQRSYRWGLEVKETGKFIGTVGLNNLNLEAKKSEIGYELHPAFWRRGLAKEAVIGVLRFSFEELGIYRMGAVTYPANEVSSGMLKGLGFKEEGTLRGYLYQRGKSHDALIFSLLEPEWKTGKLQDGAIE</sequence>
<accession>A0ABW3LBY4</accession>
<dbReference type="InterPro" id="IPR051531">
    <property type="entry name" value="N-acetyltransferase"/>
</dbReference>
<comment type="caution">
    <text evidence="2">The sequence shown here is derived from an EMBL/GenBank/DDBJ whole genome shotgun (WGS) entry which is preliminary data.</text>
</comment>
<dbReference type="InterPro" id="IPR000182">
    <property type="entry name" value="GNAT_dom"/>
</dbReference>
<dbReference type="SUPFAM" id="SSF55729">
    <property type="entry name" value="Acyl-CoA N-acyltransferases (Nat)"/>
    <property type="match status" value="1"/>
</dbReference>
<dbReference type="Pfam" id="PF13302">
    <property type="entry name" value="Acetyltransf_3"/>
    <property type="match status" value="1"/>
</dbReference>
<dbReference type="EC" id="2.3.-.-" evidence="2"/>
<dbReference type="PANTHER" id="PTHR43792">
    <property type="entry name" value="GNAT FAMILY, PUTATIVE (AFU_ORTHOLOGUE AFUA_3G00765)-RELATED-RELATED"/>
    <property type="match status" value="1"/>
</dbReference>
<gene>
    <name evidence="2" type="ORF">ACFQ1X_09340</name>
</gene>
<dbReference type="InterPro" id="IPR016181">
    <property type="entry name" value="Acyl_CoA_acyltransferase"/>
</dbReference>